<keyword evidence="1" id="KW-0812">Transmembrane</keyword>
<organism evidence="2 3">
    <name type="scientific">Streptomyces kebangsaanensis</name>
    <dbReference type="NCBI Taxonomy" id="864058"/>
    <lineage>
        <taxon>Bacteria</taxon>
        <taxon>Bacillati</taxon>
        <taxon>Actinomycetota</taxon>
        <taxon>Actinomycetes</taxon>
        <taxon>Kitasatosporales</taxon>
        <taxon>Streptomycetaceae</taxon>
        <taxon>Streptomyces</taxon>
    </lineage>
</organism>
<evidence type="ECO:0000313" key="2">
    <source>
        <dbReference type="EMBL" id="MFE9168967.1"/>
    </source>
</evidence>
<comment type="caution">
    <text evidence="2">The sequence shown here is derived from an EMBL/GenBank/DDBJ whole genome shotgun (WGS) entry which is preliminary data.</text>
</comment>
<accession>A0ABW6KM62</accession>
<evidence type="ECO:0008006" key="4">
    <source>
        <dbReference type="Google" id="ProtNLM"/>
    </source>
</evidence>
<feature type="transmembrane region" description="Helical" evidence="1">
    <location>
        <begin position="76"/>
        <end position="96"/>
    </location>
</feature>
<evidence type="ECO:0000313" key="3">
    <source>
        <dbReference type="Proteomes" id="UP001601197"/>
    </source>
</evidence>
<reference evidence="2 3" key="1">
    <citation type="submission" date="2024-10" db="EMBL/GenBank/DDBJ databases">
        <title>The Natural Products Discovery Center: Release of the First 8490 Sequenced Strains for Exploring Actinobacteria Biosynthetic Diversity.</title>
        <authorList>
            <person name="Kalkreuter E."/>
            <person name="Kautsar S.A."/>
            <person name="Yang D."/>
            <person name="Bader C.D."/>
            <person name="Teijaro C.N."/>
            <person name="Fluegel L."/>
            <person name="Davis C.M."/>
            <person name="Simpson J.R."/>
            <person name="Lauterbach L."/>
            <person name="Steele A.D."/>
            <person name="Gui C."/>
            <person name="Meng S."/>
            <person name="Li G."/>
            <person name="Viehrig K."/>
            <person name="Ye F."/>
            <person name="Su P."/>
            <person name="Kiefer A.F."/>
            <person name="Nichols A."/>
            <person name="Cepeda A.J."/>
            <person name="Yan W."/>
            <person name="Fan B."/>
            <person name="Jiang Y."/>
            <person name="Adhikari A."/>
            <person name="Zheng C.-J."/>
            <person name="Schuster L."/>
            <person name="Cowan T.M."/>
            <person name="Smanski M.J."/>
            <person name="Chevrette M.G."/>
            <person name="De Carvalho L.P.S."/>
            <person name="Shen B."/>
        </authorList>
    </citation>
    <scope>NUCLEOTIDE SEQUENCE [LARGE SCALE GENOMIC DNA]</scope>
    <source>
        <strain evidence="2 3">NPDC007147</strain>
    </source>
</reference>
<dbReference type="Proteomes" id="UP001601197">
    <property type="component" value="Unassembled WGS sequence"/>
</dbReference>
<keyword evidence="3" id="KW-1185">Reference proteome</keyword>
<evidence type="ECO:0000256" key="1">
    <source>
        <dbReference type="SAM" id="Phobius"/>
    </source>
</evidence>
<protein>
    <recommendedName>
        <fullName evidence="4">DUF4386 family protein</fullName>
    </recommendedName>
</protein>
<feature type="transmembrane region" description="Helical" evidence="1">
    <location>
        <begin position="154"/>
        <end position="178"/>
    </location>
</feature>
<proteinExistence type="predicted"/>
<name>A0ABW6KM62_9ACTN</name>
<gene>
    <name evidence="2" type="ORF">ACFYNZ_05470</name>
</gene>
<keyword evidence="1" id="KW-0472">Membrane</keyword>
<keyword evidence="1" id="KW-1133">Transmembrane helix</keyword>
<sequence length="241" mass="24945">MQTDTGTQPTQAASPQRKPLKDVRGFWRVLLAVVAPLPMTGMGLGHILSPVDGGSSFEDTVAAYTGHLDQARVTQYLGVPFLILLVPATFAVIWVSRRGAPRLTTAGAILALLGQLAGFPLNQGGDLLAYTTAKNGLDVPTVAALQKHLEEDPLALLGGLLFIIGIVFGLLLLGLALWRSGAAPAWTGIALALGGFTHPFMPGHVASGIGLLVAAVGFAGAGVALLRMSNDDFDRAPGRPA</sequence>
<feature type="transmembrane region" description="Helical" evidence="1">
    <location>
        <begin position="207"/>
        <end position="226"/>
    </location>
</feature>
<feature type="transmembrane region" description="Helical" evidence="1">
    <location>
        <begin position="26"/>
        <end position="48"/>
    </location>
</feature>
<dbReference type="EMBL" id="JBIAFJ010000002">
    <property type="protein sequence ID" value="MFE9168967.1"/>
    <property type="molecule type" value="Genomic_DNA"/>
</dbReference>
<dbReference type="RefSeq" id="WP_388343581.1">
    <property type="nucleotide sequence ID" value="NZ_JBIAFJ010000002.1"/>
</dbReference>